<dbReference type="Proteomes" id="UP000661435">
    <property type="component" value="Unassembled WGS sequence"/>
</dbReference>
<dbReference type="GO" id="GO:0016887">
    <property type="term" value="F:ATP hydrolysis activity"/>
    <property type="evidence" value="ECO:0007669"/>
    <property type="project" value="InterPro"/>
</dbReference>
<dbReference type="Pfam" id="PF00005">
    <property type="entry name" value="ABC_tran"/>
    <property type="match status" value="1"/>
</dbReference>
<evidence type="ECO:0000256" key="1">
    <source>
        <dbReference type="ARBA" id="ARBA00022448"/>
    </source>
</evidence>
<gene>
    <name evidence="5" type="ORF">H8S57_01275</name>
</gene>
<feature type="domain" description="ABC transporter" evidence="4">
    <location>
        <begin position="4"/>
        <end position="250"/>
    </location>
</feature>
<keyword evidence="1" id="KW-0813">Transport</keyword>
<dbReference type="SMART" id="SM00382">
    <property type="entry name" value="AAA"/>
    <property type="match status" value="1"/>
</dbReference>
<dbReference type="InterPro" id="IPR003439">
    <property type="entry name" value="ABC_transporter-like_ATP-bd"/>
</dbReference>
<dbReference type="RefSeq" id="WP_186906256.1">
    <property type="nucleotide sequence ID" value="NZ_JACOPP010000001.1"/>
</dbReference>
<dbReference type="Gene3D" id="3.40.50.300">
    <property type="entry name" value="P-loop containing nucleotide triphosphate hydrolases"/>
    <property type="match status" value="1"/>
</dbReference>
<dbReference type="AlphaFoldDB" id="A0A8J6JBM4"/>
<keyword evidence="3 5" id="KW-0067">ATP-binding</keyword>
<dbReference type="InterPro" id="IPR003593">
    <property type="entry name" value="AAA+_ATPase"/>
</dbReference>
<evidence type="ECO:0000313" key="5">
    <source>
        <dbReference type="EMBL" id="MBC5732357.1"/>
    </source>
</evidence>
<comment type="caution">
    <text evidence="5">The sequence shown here is derived from an EMBL/GenBank/DDBJ whole genome shotgun (WGS) entry which is preliminary data.</text>
</comment>
<evidence type="ECO:0000256" key="2">
    <source>
        <dbReference type="ARBA" id="ARBA00022741"/>
    </source>
</evidence>
<dbReference type="PANTHER" id="PTHR45772">
    <property type="entry name" value="CONSERVED COMPONENT OF ABC TRANSPORTER FOR NATURAL AMINO ACIDS-RELATED"/>
    <property type="match status" value="1"/>
</dbReference>
<dbReference type="GO" id="GO:0005524">
    <property type="term" value="F:ATP binding"/>
    <property type="evidence" value="ECO:0007669"/>
    <property type="project" value="UniProtKB-KW"/>
</dbReference>
<dbReference type="InterPro" id="IPR051120">
    <property type="entry name" value="ABC_AA/LPS_Transport"/>
</dbReference>
<dbReference type="InterPro" id="IPR027417">
    <property type="entry name" value="P-loop_NTPase"/>
</dbReference>
<evidence type="ECO:0000256" key="3">
    <source>
        <dbReference type="ARBA" id="ARBA00022840"/>
    </source>
</evidence>
<evidence type="ECO:0000313" key="6">
    <source>
        <dbReference type="Proteomes" id="UP000661435"/>
    </source>
</evidence>
<dbReference type="SUPFAM" id="SSF52540">
    <property type="entry name" value="P-loop containing nucleoside triphosphate hydrolases"/>
    <property type="match status" value="1"/>
</dbReference>
<protein>
    <submittedName>
        <fullName evidence="5">ATP-binding cassette domain-containing protein</fullName>
    </submittedName>
</protein>
<name>A0A8J6JBM4_9FIRM</name>
<keyword evidence="6" id="KW-1185">Reference proteome</keyword>
<dbReference type="EMBL" id="JACOPP010000001">
    <property type="protein sequence ID" value="MBC5732357.1"/>
    <property type="molecule type" value="Genomic_DNA"/>
</dbReference>
<dbReference type="PANTHER" id="PTHR45772:SF9">
    <property type="entry name" value="CONSERVED COMPONENT OF ABC TRANSPORTER FOR NATURAL AMINO ACIDS"/>
    <property type="match status" value="1"/>
</dbReference>
<keyword evidence="2" id="KW-0547">Nucleotide-binding</keyword>
<organism evidence="5 6">
    <name type="scientific">Lawsonibacter hominis</name>
    <dbReference type="NCBI Taxonomy" id="2763053"/>
    <lineage>
        <taxon>Bacteria</taxon>
        <taxon>Bacillati</taxon>
        <taxon>Bacillota</taxon>
        <taxon>Clostridia</taxon>
        <taxon>Eubacteriales</taxon>
        <taxon>Oscillospiraceae</taxon>
        <taxon>Lawsonibacter</taxon>
    </lineage>
</organism>
<proteinExistence type="predicted"/>
<reference evidence="5" key="1">
    <citation type="submission" date="2020-08" db="EMBL/GenBank/DDBJ databases">
        <title>Genome public.</title>
        <authorList>
            <person name="Liu C."/>
            <person name="Sun Q."/>
        </authorList>
    </citation>
    <scope>NUCLEOTIDE SEQUENCE</scope>
    <source>
        <strain evidence="5">NSJ-51</strain>
    </source>
</reference>
<dbReference type="GO" id="GO:0005886">
    <property type="term" value="C:plasma membrane"/>
    <property type="evidence" value="ECO:0007669"/>
    <property type="project" value="TreeGrafter"/>
</dbReference>
<sequence>MPMLEVKGLVKRFGGNVAVDHACFTVEEKGVTCLIGPNGSGKTTIFNLLTNMLPADEGSALYRGGELIGKSASAVVKRGVVRTFQDLKLFGEFTVLQNVLIAIRGRYGESVWQGLRYSPGAAGAKADAGQAMEALRVVGLEAQAGQQVRSLPYGEQKLVSLARLYAAKADLLLLDEPASGMDREGYRLLDGVIARLLDMGKTILLVEHNMEFVQAVARKVVFLHRGQVLAQGTMEEIRSDKQLTEIYFGY</sequence>
<dbReference type="PROSITE" id="PS50893">
    <property type="entry name" value="ABC_TRANSPORTER_2"/>
    <property type="match status" value="1"/>
</dbReference>
<evidence type="ECO:0000259" key="4">
    <source>
        <dbReference type="PROSITE" id="PS50893"/>
    </source>
</evidence>
<accession>A0A8J6JBM4</accession>